<dbReference type="AlphaFoldDB" id="A0A8J3DG30"/>
<dbReference type="Pfam" id="PF01027">
    <property type="entry name" value="Bax1-I"/>
    <property type="match status" value="1"/>
</dbReference>
<evidence type="ECO:0000256" key="3">
    <source>
        <dbReference type="ARBA" id="ARBA00022692"/>
    </source>
</evidence>
<feature type="transmembrane region" description="Helical" evidence="6">
    <location>
        <begin position="62"/>
        <end position="83"/>
    </location>
</feature>
<comment type="subcellular location">
    <subcellularLocation>
        <location evidence="1">Membrane</location>
        <topology evidence="1">Multi-pass membrane protein</topology>
    </subcellularLocation>
</comment>
<sequence>MYSQNYPVRSIADAAPDTRAQFIRRTYAHLAGAILAFIALESVLLSLQPVRDLGYKLLNSGAGWLLVLGGFMLIGWVARSFAANTASKSAQYMGLGLYIVAEAIIFVPLLLLAQWKAGQMAGTDQNALIAQAGIVTLLLVAGLTATVFITRKDFSFMRSMLMVGSFVALGLIVAGAFFGLNLGLWFSAGMVLLAAGAILYTTSNIMLHYGEDQYVSASLELFAAVALLFWYVLRIFMSRR</sequence>
<feature type="transmembrane region" description="Helical" evidence="6">
    <location>
        <begin position="27"/>
        <end position="50"/>
    </location>
</feature>
<evidence type="ECO:0000313" key="8">
    <source>
        <dbReference type="Proteomes" id="UP000642829"/>
    </source>
</evidence>
<evidence type="ECO:0000256" key="2">
    <source>
        <dbReference type="ARBA" id="ARBA00010350"/>
    </source>
</evidence>
<dbReference type="InterPro" id="IPR006214">
    <property type="entry name" value="Bax_inhibitor_1-related"/>
</dbReference>
<dbReference type="PANTHER" id="PTHR23291:SF50">
    <property type="entry name" value="PROTEIN LIFEGUARD 4"/>
    <property type="match status" value="1"/>
</dbReference>
<evidence type="ECO:0000313" key="7">
    <source>
        <dbReference type="EMBL" id="GHB97571.1"/>
    </source>
</evidence>
<feature type="transmembrane region" description="Helical" evidence="6">
    <location>
        <begin position="214"/>
        <end position="233"/>
    </location>
</feature>
<gene>
    <name evidence="7" type="ORF">GCM10007047_11760</name>
</gene>
<comment type="similarity">
    <text evidence="2 6">Belongs to the BI1 family.</text>
</comment>
<keyword evidence="3 6" id="KW-0812">Transmembrane</keyword>
<comment type="caution">
    <text evidence="7">The sequence shown here is derived from an EMBL/GenBank/DDBJ whole genome shotgun (WGS) entry which is preliminary data.</text>
</comment>
<reference evidence="7" key="1">
    <citation type="journal article" date="2014" name="Int. J. Syst. Evol. Microbiol.">
        <title>Complete genome sequence of Corynebacterium casei LMG S-19264T (=DSM 44701T), isolated from a smear-ripened cheese.</title>
        <authorList>
            <consortium name="US DOE Joint Genome Institute (JGI-PGF)"/>
            <person name="Walter F."/>
            <person name="Albersmeier A."/>
            <person name="Kalinowski J."/>
            <person name="Ruckert C."/>
        </authorList>
    </citation>
    <scope>NUCLEOTIDE SEQUENCE</scope>
    <source>
        <strain evidence="7">KCTC 12870</strain>
    </source>
</reference>
<dbReference type="GO" id="GO:0005886">
    <property type="term" value="C:plasma membrane"/>
    <property type="evidence" value="ECO:0007669"/>
    <property type="project" value="TreeGrafter"/>
</dbReference>
<feature type="transmembrane region" description="Helical" evidence="6">
    <location>
        <begin position="161"/>
        <end position="178"/>
    </location>
</feature>
<accession>A0A8J3DG30</accession>
<dbReference type="Proteomes" id="UP000642829">
    <property type="component" value="Unassembled WGS sequence"/>
</dbReference>
<evidence type="ECO:0000256" key="5">
    <source>
        <dbReference type="ARBA" id="ARBA00023136"/>
    </source>
</evidence>
<feature type="transmembrane region" description="Helical" evidence="6">
    <location>
        <begin position="184"/>
        <end position="202"/>
    </location>
</feature>
<feature type="transmembrane region" description="Helical" evidence="6">
    <location>
        <begin position="95"/>
        <end position="115"/>
    </location>
</feature>
<evidence type="ECO:0000256" key="1">
    <source>
        <dbReference type="ARBA" id="ARBA00004141"/>
    </source>
</evidence>
<reference evidence="7" key="2">
    <citation type="submission" date="2020-09" db="EMBL/GenBank/DDBJ databases">
        <authorList>
            <person name="Sun Q."/>
            <person name="Kim S."/>
        </authorList>
    </citation>
    <scope>NUCLEOTIDE SEQUENCE</scope>
    <source>
        <strain evidence="7">KCTC 12870</strain>
    </source>
</reference>
<protein>
    <submittedName>
        <fullName evidence="7">Permease</fullName>
    </submittedName>
</protein>
<evidence type="ECO:0000256" key="4">
    <source>
        <dbReference type="ARBA" id="ARBA00022989"/>
    </source>
</evidence>
<dbReference type="RefSeq" id="WP_189512897.1">
    <property type="nucleotide sequence ID" value="NZ_BMXG01000006.1"/>
</dbReference>
<dbReference type="PANTHER" id="PTHR23291">
    <property type="entry name" value="BAX INHIBITOR-RELATED"/>
    <property type="match status" value="1"/>
</dbReference>
<evidence type="ECO:0000256" key="6">
    <source>
        <dbReference type="RuleBase" id="RU004379"/>
    </source>
</evidence>
<name>A0A8J3DG30_9BACT</name>
<keyword evidence="5 6" id="KW-0472">Membrane</keyword>
<proteinExistence type="inferred from homology"/>
<organism evidence="7 8">
    <name type="scientific">Cerasicoccus arenae</name>
    <dbReference type="NCBI Taxonomy" id="424488"/>
    <lineage>
        <taxon>Bacteria</taxon>
        <taxon>Pseudomonadati</taxon>
        <taxon>Verrucomicrobiota</taxon>
        <taxon>Opitutia</taxon>
        <taxon>Puniceicoccales</taxon>
        <taxon>Cerasicoccaceae</taxon>
        <taxon>Cerasicoccus</taxon>
    </lineage>
</organism>
<feature type="transmembrane region" description="Helical" evidence="6">
    <location>
        <begin position="127"/>
        <end position="149"/>
    </location>
</feature>
<dbReference type="EMBL" id="BMXG01000006">
    <property type="protein sequence ID" value="GHB97571.1"/>
    <property type="molecule type" value="Genomic_DNA"/>
</dbReference>
<keyword evidence="8" id="KW-1185">Reference proteome</keyword>
<keyword evidence="4 6" id="KW-1133">Transmembrane helix</keyword>